<evidence type="ECO:0000313" key="2">
    <source>
        <dbReference type="EMBL" id="KAA1057309.1"/>
    </source>
</evidence>
<feature type="region of interest" description="Disordered" evidence="1">
    <location>
        <begin position="1"/>
        <end position="43"/>
    </location>
</feature>
<proteinExistence type="predicted"/>
<sequence length="43" mass="4524">MLTGNGRHARTWCRNRSAATTHRSPQGASQSGEKGGNDSVILG</sequence>
<reference evidence="2 3" key="1">
    <citation type="submission" date="2019-07" db="EMBL/GenBank/DDBJ databases">
        <title>Genome sequencing of the stress-tolerant strain Azospirillum brasilense Az19.</title>
        <authorList>
            <person name="Maroniche G.A."/>
            <person name="Garcia J.E."/>
            <person name="Pagnussat L."/>
            <person name="Amenta M."/>
            <person name="Creus C.M."/>
        </authorList>
    </citation>
    <scope>NUCLEOTIDE SEQUENCE [LARGE SCALE GENOMIC DNA]</scope>
    <source>
        <strain evidence="2 3">Az19</strain>
    </source>
</reference>
<organism evidence="2 3">
    <name type="scientific">Azospirillum argentinense</name>
    <dbReference type="NCBI Taxonomy" id="2970906"/>
    <lineage>
        <taxon>Bacteria</taxon>
        <taxon>Pseudomonadati</taxon>
        <taxon>Pseudomonadota</taxon>
        <taxon>Alphaproteobacteria</taxon>
        <taxon>Rhodospirillales</taxon>
        <taxon>Azospirillaceae</taxon>
        <taxon>Azospirillum</taxon>
    </lineage>
</organism>
<comment type="caution">
    <text evidence="2">The sequence shown here is derived from an EMBL/GenBank/DDBJ whole genome shotgun (WGS) entry which is preliminary data.</text>
</comment>
<dbReference type="EMBL" id="VEWN01000002">
    <property type="protein sequence ID" value="KAA1057309.1"/>
    <property type="molecule type" value="Genomic_DNA"/>
</dbReference>
<dbReference type="Proteomes" id="UP000325333">
    <property type="component" value="Unassembled WGS sequence"/>
</dbReference>
<dbReference type="AlphaFoldDB" id="A0A5B0KYW5"/>
<gene>
    <name evidence="2" type="ORF">FH063_001477</name>
</gene>
<name>A0A5B0KYW5_9PROT</name>
<accession>A0A5B0KYW5</accession>
<evidence type="ECO:0000256" key="1">
    <source>
        <dbReference type="SAM" id="MobiDB-lite"/>
    </source>
</evidence>
<evidence type="ECO:0000313" key="3">
    <source>
        <dbReference type="Proteomes" id="UP000325333"/>
    </source>
</evidence>
<feature type="compositionally biased region" description="Polar residues" evidence="1">
    <location>
        <begin position="17"/>
        <end position="32"/>
    </location>
</feature>
<protein>
    <submittedName>
        <fullName evidence="2">Uncharacterized protein</fullName>
    </submittedName>
</protein>